<feature type="region of interest" description="Disordered" evidence="2">
    <location>
        <begin position="280"/>
        <end position="310"/>
    </location>
</feature>
<evidence type="ECO:0000256" key="1">
    <source>
        <dbReference type="SAM" id="Coils"/>
    </source>
</evidence>
<name>A0A0C3NYI5_PISTI</name>
<keyword evidence="1" id="KW-0175">Coiled coil</keyword>
<evidence type="ECO:0000313" key="3">
    <source>
        <dbReference type="EMBL" id="KIO00331.1"/>
    </source>
</evidence>
<dbReference type="Proteomes" id="UP000054217">
    <property type="component" value="Unassembled WGS sequence"/>
</dbReference>
<evidence type="ECO:0000313" key="4">
    <source>
        <dbReference type="Proteomes" id="UP000054217"/>
    </source>
</evidence>
<feature type="compositionally biased region" description="Basic residues" evidence="2">
    <location>
        <begin position="299"/>
        <end position="310"/>
    </location>
</feature>
<feature type="compositionally biased region" description="Basic and acidic residues" evidence="2">
    <location>
        <begin position="280"/>
        <end position="289"/>
    </location>
</feature>
<sequence>MDEILMTLISVNTFLKWHEDLGLIDHLWPEWKTALSPSKTNVANHKGLDIIEHQYDYHWLGLPMPCVMPTPTPPAQETKMPMSDKGKQKATEAEVEQMIAESSHRMEVDNEEEPVQGRQKHKAAMKMMLSSQVVINWTQVLDNAIKYDTDDKEEMMRAKAKERKWCKVAEQAWWEEQAQLEAERVEREQIEAERLASEREAKEKEMHKEEERHEAECKCKAKAGTGAGISKAMGEVKRVVMDPSCTHCTWAKVICEFLVDGNKKCVACVHCNQSKGKCHWPRDGKDTEASPKAVGRVDKGKKRKVNKENN</sequence>
<reference evidence="3 4" key="1">
    <citation type="submission" date="2014-04" db="EMBL/GenBank/DDBJ databases">
        <authorList>
            <consortium name="DOE Joint Genome Institute"/>
            <person name="Kuo A."/>
            <person name="Kohler A."/>
            <person name="Costa M.D."/>
            <person name="Nagy L.G."/>
            <person name="Floudas D."/>
            <person name="Copeland A."/>
            <person name="Barry K.W."/>
            <person name="Cichocki N."/>
            <person name="Veneault-Fourrey C."/>
            <person name="LaButti K."/>
            <person name="Lindquist E.A."/>
            <person name="Lipzen A."/>
            <person name="Lundell T."/>
            <person name="Morin E."/>
            <person name="Murat C."/>
            <person name="Sun H."/>
            <person name="Tunlid A."/>
            <person name="Henrissat B."/>
            <person name="Grigoriev I.V."/>
            <person name="Hibbett D.S."/>
            <person name="Martin F."/>
            <person name="Nordberg H.P."/>
            <person name="Cantor M.N."/>
            <person name="Hua S.X."/>
        </authorList>
    </citation>
    <scope>NUCLEOTIDE SEQUENCE [LARGE SCALE GENOMIC DNA]</scope>
    <source>
        <strain evidence="3 4">Marx 270</strain>
    </source>
</reference>
<organism evidence="3 4">
    <name type="scientific">Pisolithus tinctorius Marx 270</name>
    <dbReference type="NCBI Taxonomy" id="870435"/>
    <lineage>
        <taxon>Eukaryota</taxon>
        <taxon>Fungi</taxon>
        <taxon>Dikarya</taxon>
        <taxon>Basidiomycota</taxon>
        <taxon>Agaricomycotina</taxon>
        <taxon>Agaricomycetes</taxon>
        <taxon>Agaricomycetidae</taxon>
        <taxon>Boletales</taxon>
        <taxon>Sclerodermatineae</taxon>
        <taxon>Pisolithaceae</taxon>
        <taxon>Pisolithus</taxon>
    </lineage>
</organism>
<dbReference type="AlphaFoldDB" id="A0A0C3NYI5"/>
<dbReference type="InParanoid" id="A0A0C3NYI5"/>
<protein>
    <submittedName>
        <fullName evidence="3">Uncharacterized protein</fullName>
    </submittedName>
</protein>
<reference evidence="4" key="2">
    <citation type="submission" date="2015-01" db="EMBL/GenBank/DDBJ databases">
        <title>Evolutionary Origins and Diversification of the Mycorrhizal Mutualists.</title>
        <authorList>
            <consortium name="DOE Joint Genome Institute"/>
            <consortium name="Mycorrhizal Genomics Consortium"/>
            <person name="Kohler A."/>
            <person name="Kuo A."/>
            <person name="Nagy L.G."/>
            <person name="Floudas D."/>
            <person name="Copeland A."/>
            <person name="Barry K.W."/>
            <person name="Cichocki N."/>
            <person name="Veneault-Fourrey C."/>
            <person name="LaButti K."/>
            <person name="Lindquist E.A."/>
            <person name="Lipzen A."/>
            <person name="Lundell T."/>
            <person name="Morin E."/>
            <person name="Murat C."/>
            <person name="Riley R."/>
            <person name="Ohm R."/>
            <person name="Sun H."/>
            <person name="Tunlid A."/>
            <person name="Henrissat B."/>
            <person name="Grigoriev I.V."/>
            <person name="Hibbett D.S."/>
            <person name="Martin F."/>
        </authorList>
    </citation>
    <scope>NUCLEOTIDE SEQUENCE [LARGE SCALE GENOMIC DNA]</scope>
    <source>
        <strain evidence="4">Marx 270</strain>
    </source>
</reference>
<dbReference type="EMBL" id="KN831997">
    <property type="protein sequence ID" value="KIO00331.1"/>
    <property type="molecule type" value="Genomic_DNA"/>
</dbReference>
<feature type="coiled-coil region" evidence="1">
    <location>
        <begin position="175"/>
        <end position="212"/>
    </location>
</feature>
<evidence type="ECO:0000256" key="2">
    <source>
        <dbReference type="SAM" id="MobiDB-lite"/>
    </source>
</evidence>
<dbReference type="HOGENOM" id="CLU_897467_0_0_1"/>
<accession>A0A0C3NYI5</accession>
<gene>
    <name evidence="3" type="ORF">M404DRAFT_29708</name>
</gene>
<proteinExistence type="predicted"/>
<keyword evidence="4" id="KW-1185">Reference proteome</keyword>